<evidence type="ECO:0000256" key="3">
    <source>
        <dbReference type="ARBA" id="ARBA00022840"/>
    </source>
</evidence>
<name>A0A7X0FNL1_9MICO</name>
<dbReference type="GO" id="GO:0016887">
    <property type="term" value="F:ATP hydrolysis activity"/>
    <property type="evidence" value="ECO:0007669"/>
    <property type="project" value="InterPro"/>
</dbReference>
<dbReference type="PROSITE" id="PS50893">
    <property type="entry name" value="ABC_TRANSPORTER_2"/>
    <property type="match status" value="1"/>
</dbReference>
<dbReference type="FunFam" id="3.40.50.300:FF:000421">
    <property type="entry name" value="Branched-chain amino acid ABC transporter ATP-binding protein"/>
    <property type="match status" value="1"/>
</dbReference>
<dbReference type="Gene3D" id="3.40.50.300">
    <property type="entry name" value="P-loop containing nucleotide triphosphate hydrolases"/>
    <property type="match status" value="1"/>
</dbReference>
<evidence type="ECO:0000256" key="2">
    <source>
        <dbReference type="ARBA" id="ARBA00022741"/>
    </source>
</evidence>
<dbReference type="InterPro" id="IPR032823">
    <property type="entry name" value="BCA_ABC_TP_C"/>
</dbReference>
<dbReference type="GO" id="GO:0005524">
    <property type="term" value="F:ATP binding"/>
    <property type="evidence" value="ECO:0007669"/>
    <property type="project" value="UniProtKB-KW"/>
</dbReference>
<accession>A0A7X0FNL1</accession>
<dbReference type="InterPro" id="IPR051120">
    <property type="entry name" value="ABC_AA/LPS_Transport"/>
</dbReference>
<gene>
    <name evidence="5" type="ORF">HD594_001117</name>
</gene>
<dbReference type="EMBL" id="JACHML010000001">
    <property type="protein sequence ID" value="MBB6390804.1"/>
    <property type="molecule type" value="Genomic_DNA"/>
</dbReference>
<dbReference type="CDD" id="cd03219">
    <property type="entry name" value="ABC_Mj1267_LivG_branched"/>
    <property type="match status" value="1"/>
</dbReference>
<dbReference type="Pfam" id="PF00005">
    <property type="entry name" value="ABC_tran"/>
    <property type="match status" value="1"/>
</dbReference>
<dbReference type="AlphaFoldDB" id="A0A7X0FNL1"/>
<dbReference type="InterPro" id="IPR027417">
    <property type="entry name" value="P-loop_NTPase"/>
</dbReference>
<dbReference type="Pfam" id="PF12399">
    <property type="entry name" value="BCA_ABC_TP_C"/>
    <property type="match status" value="1"/>
</dbReference>
<keyword evidence="2" id="KW-0547">Nucleotide-binding</keyword>
<reference evidence="5 6" key="1">
    <citation type="submission" date="2020-08" db="EMBL/GenBank/DDBJ databases">
        <title>Sequencing the genomes of 1000 actinobacteria strains.</title>
        <authorList>
            <person name="Klenk H.-P."/>
        </authorList>
    </citation>
    <scope>NUCLEOTIDE SEQUENCE [LARGE SCALE GENOMIC DNA]</scope>
    <source>
        <strain evidence="5 6">DSM 12511</strain>
    </source>
</reference>
<evidence type="ECO:0000313" key="6">
    <source>
        <dbReference type="Proteomes" id="UP000537775"/>
    </source>
</evidence>
<comment type="caution">
    <text evidence="5">The sequence shown here is derived from an EMBL/GenBank/DDBJ whole genome shotgun (WGS) entry which is preliminary data.</text>
</comment>
<dbReference type="RefSeq" id="WP_184750014.1">
    <property type="nucleotide sequence ID" value="NZ_BAAAJR010000003.1"/>
</dbReference>
<dbReference type="SUPFAM" id="SSF52540">
    <property type="entry name" value="P-loop containing nucleoside triphosphate hydrolases"/>
    <property type="match status" value="1"/>
</dbReference>
<dbReference type="InterPro" id="IPR003439">
    <property type="entry name" value="ABC_transporter-like_ATP-bd"/>
</dbReference>
<organism evidence="5 6">
    <name type="scientific">Microbacterium thalassium</name>
    <dbReference type="NCBI Taxonomy" id="362649"/>
    <lineage>
        <taxon>Bacteria</taxon>
        <taxon>Bacillati</taxon>
        <taxon>Actinomycetota</taxon>
        <taxon>Actinomycetes</taxon>
        <taxon>Micrococcales</taxon>
        <taxon>Microbacteriaceae</taxon>
        <taxon>Microbacterium</taxon>
    </lineage>
</organism>
<keyword evidence="1" id="KW-0813">Transport</keyword>
<evidence type="ECO:0000259" key="4">
    <source>
        <dbReference type="PROSITE" id="PS50893"/>
    </source>
</evidence>
<protein>
    <submittedName>
        <fullName evidence="5">Branched-chain amino acid transport system ATP-binding protein</fullName>
    </submittedName>
</protein>
<evidence type="ECO:0000313" key="5">
    <source>
        <dbReference type="EMBL" id="MBB6390804.1"/>
    </source>
</evidence>
<keyword evidence="3 5" id="KW-0067">ATP-binding</keyword>
<sequence length="256" mass="27078">MNAILEVAEVELSFGGVRALDGPSFTVGEGEIVGLIGPNGAGKTSLFNCINGLYRPQSGMIRVGGRHVIGMPRHRITDLGVSRTFQNIGLLMSQTVLENVMAGTYHVSHGGYWATALALPQVKRSERSQRASAMAVLDALGLAGAADVPVAVLPFGTLKRVELARALVSEPRLLLIDEPANGLIHSEVLELADTIRRLARERGTAILLVEHHMALVMRVCDRVVVLNLGRKIAEGEPADVANDPAVVAAYLGGAAA</sequence>
<dbReference type="GO" id="GO:0005886">
    <property type="term" value="C:plasma membrane"/>
    <property type="evidence" value="ECO:0007669"/>
    <property type="project" value="TreeGrafter"/>
</dbReference>
<dbReference type="PANTHER" id="PTHR45772:SF4">
    <property type="entry name" value="ABC TRANSPORTER ATP-BINDING PROTEIN"/>
    <property type="match status" value="1"/>
</dbReference>
<dbReference type="PANTHER" id="PTHR45772">
    <property type="entry name" value="CONSERVED COMPONENT OF ABC TRANSPORTER FOR NATURAL AMINO ACIDS-RELATED"/>
    <property type="match status" value="1"/>
</dbReference>
<dbReference type="Proteomes" id="UP000537775">
    <property type="component" value="Unassembled WGS sequence"/>
</dbReference>
<keyword evidence="6" id="KW-1185">Reference proteome</keyword>
<dbReference type="InterPro" id="IPR003593">
    <property type="entry name" value="AAA+_ATPase"/>
</dbReference>
<dbReference type="SMART" id="SM00382">
    <property type="entry name" value="AAA"/>
    <property type="match status" value="1"/>
</dbReference>
<evidence type="ECO:0000256" key="1">
    <source>
        <dbReference type="ARBA" id="ARBA00022448"/>
    </source>
</evidence>
<feature type="domain" description="ABC transporter" evidence="4">
    <location>
        <begin position="5"/>
        <end position="253"/>
    </location>
</feature>
<proteinExistence type="predicted"/>